<name>A0AAW2ENQ2_9HYME</name>
<sequence>MALNGEVKNCVSIVLYIASSPRTGECGSSVRYTEAERKKGERERGDDDLESIGRRRSRRQSNPETYYCVANDKTPYGGQFIRCEKDLEIMPIRTIEAKRKEQSRRHQRVCQNEKVDTSKCICS</sequence>
<protein>
    <submittedName>
        <fullName evidence="2">Uncharacterized protein</fullName>
    </submittedName>
</protein>
<evidence type="ECO:0000313" key="3">
    <source>
        <dbReference type="Proteomes" id="UP001430953"/>
    </source>
</evidence>
<organism evidence="2 3">
    <name type="scientific">Cardiocondyla obscurior</name>
    <dbReference type="NCBI Taxonomy" id="286306"/>
    <lineage>
        <taxon>Eukaryota</taxon>
        <taxon>Metazoa</taxon>
        <taxon>Ecdysozoa</taxon>
        <taxon>Arthropoda</taxon>
        <taxon>Hexapoda</taxon>
        <taxon>Insecta</taxon>
        <taxon>Pterygota</taxon>
        <taxon>Neoptera</taxon>
        <taxon>Endopterygota</taxon>
        <taxon>Hymenoptera</taxon>
        <taxon>Apocrita</taxon>
        <taxon>Aculeata</taxon>
        <taxon>Formicoidea</taxon>
        <taxon>Formicidae</taxon>
        <taxon>Myrmicinae</taxon>
        <taxon>Cardiocondyla</taxon>
    </lineage>
</organism>
<accession>A0AAW2ENQ2</accession>
<dbReference type="AlphaFoldDB" id="A0AAW2ENQ2"/>
<keyword evidence="3" id="KW-1185">Reference proteome</keyword>
<feature type="compositionally biased region" description="Basic and acidic residues" evidence="1">
    <location>
        <begin position="33"/>
        <end position="45"/>
    </location>
</feature>
<comment type="caution">
    <text evidence="2">The sequence shown here is derived from an EMBL/GenBank/DDBJ whole genome shotgun (WGS) entry which is preliminary data.</text>
</comment>
<feature type="region of interest" description="Disordered" evidence="1">
    <location>
        <begin position="22"/>
        <end position="63"/>
    </location>
</feature>
<evidence type="ECO:0000256" key="1">
    <source>
        <dbReference type="SAM" id="MobiDB-lite"/>
    </source>
</evidence>
<reference evidence="2 3" key="1">
    <citation type="submission" date="2023-03" db="EMBL/GenBank/DDBJ databases">
        <title>High recombination rates correlate with genetic variation in Cardiocondyla obscurior ants.</title>
        <authorList>
            <person name="Errbii M."/>
        </authorList>
    </citation>
    <scope>NUCLEOTIDE SEQUENCE [LARGE SCALE GENOMIC DNA]</scope>
    <source>
        <strain evidence="2">Alpha-2009</strain>
        <tissue evidence="2">Whole body</tissue>
    </source>
</reference>
<proteinExistence type="predicted"/>
<dbReference type="EMBL" id="JADYXP020000020">
    <property type="protein sequence ID" value="KAL0104408.1"/>
    <property type="molecule type" value="Genomic_DNA"/>
</dbReference>
<evidence type="ECO:0000313" key="2">
    <source>
        <dbReference type="EMBL" id="KAL0104408.1"/>
    </source>
</evidence>
<gene>
    <name evidence="2" type="ORF">PUN28_017259</name>
</gene>
<dbReference type="Proteomes" id="UP001430953">
    <property type="component" value="Unassembled WGS sequence"/>
</dbReference>